<keyword evidence="1" id="KW-0472">Membrane</keyword>
<dbReference type="InterPro" id="IPR036116">
    <property type="entry name" value="FN3_sf"/>
</dbReference>
<evidence type="ECO:0000313" key="4">
    <source>
        <dbReference type="Proteomes" id="UP001497623"/>
    </source>
</evidence>
<accession>A0AAV2QF77</accession>
<feature type="domain" description="Fibronectin type-III" evidence="2">
    <location>
        <begin position="1"/>
        <end position="77"/>
    </location>
</feature>
<dbReference type="CDD" id="cd00063">
    <property type="entry name" value="FN3"/>
    <property type="match status" value="1"/>
</dbReference>
<proteinExistence type="predicted"/>
<keyword evidence="1" id="KW-0812">Transmembrane</keyword>
<dbReference type="InterPro" id="IPR003961">
    <property type="entry name" value="FN3_dom"/>
</dbReference>
<protein>
    <recommendedName>
        <fullName evidence="2">Fibronectin type-III domain-containing protein</fullName>
    </recommendedName>
</protein>
<gene>
    <name evidence="3" type="ORF">MNOR_LOCUS10800</name>
</gene>
<evidence type="ECO:0000259" key="2">
    <source>
        <dbReference type="SMART" id="SM00060"/>
    </source>
</evidence>
<evidence type="ECO:0000256" key="1">
    <source>
        <dbReference type="SAM" id="Phobius"/>
    </source>
</evidence>
<dbReference type="AlphaFoldDB" id="A0AAV2QF77"/>
<keyword evidence="1" id="KW-1133">Transmembrane helix</keyword>
<dbReference type="Proteomes" id="UP001497623">
    <property type="component" value="Unassembled WGS sequence"/>
</dbReference>
<reference evidence="3 4" key="1">
    <citation type="submission" date="2024-05" db="EMBL/GenBank/DDBJ databases">
        <authorList>
            <person name="Wallberg A."/>
        </authorList>
    </citation>
    <scope>NUCLEOTIDE SEQUENCE [LARGE SCALE GENOMIC DNA]</scope>
</reference>
<dbReference type="SUPFAM" id="SSF49265">
    <property type="entry name" value="Fibronectin type III"/>
    <property type="match status" value="1"/>
</dbReference>
<comment type="caution">
    <text evidence="3">The sequence shown here is derived from an EMBL/GenBank/DDBJ whole genome shotgun (WGS) entry which is preliminary data.</text>
</comment>
<dbReference type="Gene3D" id="2.60.40.10">
    <property type="entry name" value="Immunoglobulins"/>
    <property type="match status" value="1"/>
</dbReference>
<dbReference type="InterPro" id="IPR013783">
    <property type="entry name" value="Ig-like_fold"/>
</dbReference>
<evidence type="ECO:0000313" key="3">
    <source>
        <dbReference type="EMBL" id="CAL4078955.1"/>
    </source>
</evidence>
<dbReference type="SMART" id="SM00060">
    <property type="entry name" value="FN3"/>
    <property type="match status" value="1"/>
</dbReference>
<dbReference type="Pfam" id="PF00041">
    <property type="entry name" value="fn3"/>
    <property type="match status" value="1"/>
</dbReference>
<organism evidence="3 4">
    <name type="scientific">Meganyctiphanes norvegica</name>
    <name type="common">Northern krill</name>
    <name type="synonym">Thysanopoda norvegica</name>
    <dbReference type="NCBI Taxonomy" id="48144"/>
    <lineage>
        <taxon>Eukaryota</taxon>
        <taxon>Metazoa</taxon>
        <taxon>Ecdysozoa</taxon>
        <taxon>Arthropoda</taxon>
        <taxon>Crustacea</taxon>
        <taxon>Multicrustacea</taxon>
        <taxon>Malacostraca</taxon>
        <taxon>Eumalacostraca</taxon>
        <taxon>Eucarida</taxon>
        <taxon>Euphausiacea</taxon>
        <taxon>Euphausiidae</taxon>
        <taxon>Meganyctiphanes</taxon>
    </lineage>
</organism>
<feature type="transmembrane region" description="Helical" evidence="1">
    <location>
        <begin position="104"/>
        <end position="126"/>
    </location>
</feature>
<feature type="non-terminal residue" evidence="3">
    <location>
        <position position="1"/>
    </location>
</feature>
<sequence>GVGVTGVKATSNESQSLNVKWEVACPGDAENFTVTWEDTEGLSDTKEGVTDTTYTFSELIGGTYTVTVQAFWSDGNSMGDVKQSEATVVSQKKSKSDGFSGGEIAGIVIGCIAGVALIGIAIFFIVKRKK</sequence>
<name>A0AAV2QF77_MEGNR</name>
<dbReference type="EMBL" id="CAXKWB010005548">
    <property type="protein sequence ID" value="CAL4078955.1"/>
    <property type="molecule type" value="Genomic_DNA"/>
</dbReference>
<keyword evidence="4" id="KW-1185">Reference proteome</keyword>